<reference evidence="2" key="2">
    <citation type="journal article" date="2012" name="PLoS ONE">
        <title>A Deeply Branching Thermophilic Bacterium with an Ancient Acetyl-CoA Pathway Dominates a Subsurface Ecosystem.</title>
        <authorList>
            <person name="Takami H."/>
            <person name="Noguchi H."/>
            <person name="Takaki Y."/>
            <person name="Uchiyama I."/>
            <person name="Toyoda A."/>
            <person name="Nishi S."/>
            <person name="Chee G.-J."/>
            <person name="Arai W."/>
            <person name="Nunoura T."/>
            <person name="Itoh T."/>
            <person name="Hattori M."/>
            <person name="Takai K."/>
        </authorList>
    </citation>
    <scope>NUCLEOTIDE SEQUENCE</scope>
</reference>
<dbReference type="HAMAP" id="MF_01358">
    <property type="entry name" value="NDH1_NuoD"/>
    <property type="match status" value="1"/>
</dbReference>
<feature type="domain" description="NADH-quinone oxidoreductase subunit D" evidence="1">
    <location>
        <begin position="125"/>
        <end position="303"/>
    </location>
</feature>
<dbReference type="GO" id="GO:0048038">
    <property type="term" value="F:quinone binding"/>
    <property type="evidence" value="ECO:0007669"/>
    <property type="project" value="InterPro"/>
</dbReference>
<protein>
    <submittedName>
        <fullName evidence="2">NADH dehydrogenase I subunit D</fullName>
    </submittedName>
</protein>
<organism evidence="2">
    <name type="scientific">uncultured prokaryote</name>
    <dbReference type="NCBI Taxonomy" id="198431"/>
    <lineage>
        <taxon>unclassified sequences</taxon>
        <taxon>environmental samples</taxon>
    </lineage>
</organism>
<evidence type="ECO:0000313" key="2">
    <source>
        <dbReference type="EMBL" id="BAL57989.1"/>
    </source>
</evidence>
<reference evidence="2" key="1">
    <citation type="journal article" date="2005" name="Environ. Microbiol.">
        <title>Genetic and functional properties of uncultivated thermophilic crenarchaeotes from a subsurface gold mine as revealed by analysis of genome fragments.</title>
        <authorList>
            <person name="Nunoura T."/>
            <person name="Hirayama H."/>
            <person name="Takami H."/>
            <person name="Oida H."/>
            <person name="Nishi S."/>
            <person name="Shimamura S."/>
            <person name="Suzuki Y."/>
            <person name="Inagaki F."/>
            <person name="Takai K."/>
            <person name="Nealson K.H."/>
            <person name="Horikoshi K."/>
        </authorList>
    </citation>
    <scope>NUCLEOTIDE SEQUENCE</scope>
</reference>
<accession>H5SP97</accession>
<dbReference type="AlphaFoldDB" id="H5SP97"/>
<dbReference type="PANTHER" id="PTHR11993">
    <property type="entry name" value="NADH-UBIQUINONE OXIDOREDUCTASE 49 KDA SUBUNIT"/>
    <property type="match status" value="1"/>
</dbReference>
<evidence type="ECO:0000259" key="1">
    <source>
        <dbReference type="Pfam" id="PF00346"/>
    </source>
</evidence>
<dbReference type="SUPFAM" id="SSF56762">
    <property type="entry name" value="HydB/Nqo4-like"/>
    <property type="match status" value="1"/>
</dbReference>
<dbReference type="InterPro" id="IPR001135">
    <property type="entry name" value="NADH_Q_OxRdtase_suD"/>
</dbReference>
<dbReference type="PANTHER" id="PTHR11993:SF10">
    <property type="entry name" value="NADH DEHYDROGENASE [UBIQUINONE] IRON-SULFUR PROTEIN 2, MITOCHONDRIAL"/>
    <property type="match status" value="1"/>
</dbReference>
<dbReference type="Pfam" id="PF00346">
    <property type="entry name" value="Complex1_49kDa"/>
    <property type="match status" value="1"/>
</dbReference>
<dbReference type="NCBIfam" id="NF008974">
    <property type="entry name" value="PRK12322.1"/>
    <property type="match status" value="1"/>
</dbReference>
<proteinExistence type="inferred from homology"/>
<dbReference type="NCBIfam" id="NF004739">
    <property type="entry name" value="PRK06075.1"/>
    <property type="match status" value="1"/>
</dbReference>
<gene>
    <name evidence="2" type="ORF">HGMM_F53F08C26</name>
</gene>
<dbReference type="GO" id="GO:0016651">
    <property type="term" value="F:oxidoreductase activity, acting on NAD(P)H"/>
    <property type="evidence" value="ECO:0007669"/>
    <property type="project" value="InterPro"/>
</dbReference>
<dbReference type="Gene3D" id="1.10.645.10">
    <property type="entry name" value="Cytochrome-c3 Hydrogenase, chain B"/>
    <property type="match status" value="1"/>
</dbReference>
<name>H5SP97_9ZZZZ</name>
<sequence>MKNEQWKEYDELNVNMGPQHPSTHGVLRLLLRTDGEIVKEAIPHIGYLHRSIEMIAEKINYSQFMPYTDRLDYLAAMNNNLAYALTVEKLMGIEVPERAQYIRVIMAELNRIASHLVAIGTFGLDLGVVTPFFYAFREREYILDLFEMCCGARLTYNYMRIGGVANDLPPGFMDRLRDFLDYFVPRVEEYNQLMSFNKIFIERTAGIGVLPPDVAINYGVTGPNLRGSGVKWDLRKDVPYCIYPRFEFNIPVGSGMVGKVGDSWDRYWVRVQEMLESVKIIRQAMEQIPAGEVRAKLPRLIKPPVGEVFFRAENPRGELGFYIVSDGSPNPYRLKIRAPSFCNLSVFEEISKDWMIADLVAILGSLDIVLGEIDR</sequence>
<dbReference type="InterPro" id="IPR029014">
    <property type="entry name" value="NiFe-Hase_large"/>
</dbReference>
<dbReference type="InterPro" id="IPR022885">
    <property type="entry name" value="NDH1_su_D/H"/>
</dbReference>
<dbReference type="GO" id="GO:0051287">
    <property type="term" value="F:NAD binding"/>
    <property type="evidence" value="ECO:0007669"/>
    <property type="project" value="InterPro"/>
</dbReference>
<dbReference type="EMBL" id="AP011790">
    <property type="protein sequence ID" value="BAL57989.1"/>
    <property type="molecule type" value="Genomic_DNA"/>
</dbReference>